<evidence type="ECO:0000313" key="5">
    <source>
        <dbReference type="Proteomes" id="UP001415857"/>
    </source>
</evidence>
<dbReference type="Gene3D" id="3.40.50.300">
    <property type="entry name" value="P-loop containing nucleotide triphosphate hydrolases"/>
    <property type="match status" value="1"/>
</dbReference>
<dbReference type="InterPro" id="IPR042197">
    <property type="entry name" value="Apaf_helical"/>
</dbReference>
<protein>
    <recommendedName>
        <fullName evidence="3">NB-ARC domain-containing protein</fullName>
    </recommendedName>
</protein>
<dbReference type="EMBL" id="JBBPBK010000003">
    <property type="protein sequence ID" value="KAK9288053.1"/>
    <property type="molecule type" value="Genomic_DNA"/>
</dbReference>
<dbReference type="SUPFAM" id="SSF52540">
    <property type="entry name" value="P-loop containing nucleoside triphosphate hydrolases"/>
    <property type="match status" value="1"/>
</dbReference>
<dbReference type="GO" id="GO:0006952">
    <property type="term" value="P:defense response"/>
    <property type="evidence" value="ECO:0007669"/>
    <property type="project" value="UniProtKB-KW"/>
</dbReference>
<dbReference type="InterPro" id="IPR050905">
    <property type="entry name" value="Plant_NBS-LRR"/>
</dbReference>
<feature type="domain" description="NB-ARC" evidence="3">
    <location>
        <begin position="1"/>
        <end position="134"/>
    </location>
</feature>
<sequence>MQQIDNKLLNETNKFDNLFWVTVSKVLDVIKLQDCIASKFAVSLSQCEDETTRVARLFVELTEKKRYVLILDDLWEAFELKNVGIPEPTSANGCKIVITTRSLDVCRNMECKGIKMELLSEDEAWNLFLDKVGHSVLLTPSLEATMKLVAEECACLPLAIIMIARSMKGVVDEYEWRNALEELRKATGGLTNMEKVLEQLKYSYFCLRDEKFQHCLLYCALYPEDLKSKGRS</sequence>
<organism evidence="4 5">
    <name type="scientific">Liquidambar formosana</name>
    <name type="common">Formosan gum</name>
    <dbReference type="NCBI Taxonomy" id="63359"/>
    <lineage>
        <taxon>Eukaryota</taxon>
        <taxon>Viridiplantae</taxon>
        <taxon>Streptophyta</taxon>
        <taxon>Embryophyta</taxon>
        <taxon>Tracheophyta</taxon>
        <taxon>Spermatophyta</taxon>
        <taxon>Magnoliopsida</taxon>
        <taxon>eudicotyledons</taxon>
        <taxon>Gunneridae</taxon>
        <taxon>Pentapetalae</taxon>
        <taxon>Saxifragales</taxon>
        <taxon>Altingiaceae</taxon>
        <taxon>Liquidambar</taxon>
    </lineage>
</organism>
<dbReference type="GO" id="GO:0005524">
    <property type="term" value="F:ATP binding"/>
    <property type="evidence" value="ECO:0007669"/>
    <property type="project" value="UniProtKB-KW"/>
</dbReference>
<name>A0AAP0X6W1_LIQFO</name>
<keyword evidence="2" id="KW-0067">ATP-binding</keyword>
<proteinExistence type="predicted"/>
<accession>A0AAP0X6W1</accession>
<dbReference type="GO" id="GO:0043531">
    <property type="term" value="F:ADP binding"/>
    <property type="evidence" value="ECO:0007669"/>
    <property type="project" value="InterPro"/>
</dbReference>
<dbReference type="PANTHER" id="PTHR33463">
    <property type="entry name" value="NB-ARC DOMAIN-CONTAINING PROTEIN-RELATED"/>
    <property type="match status" value="1"/>
</dbReference>
<keyword evidence="2" id="KW-0547">Nucleotide-binding</keyword>
<gene>
    <name evidence="4" type="ORF">L1049_016499</name>
</gene>
<dbReference type="InterPro" id="IPR002182">
    <property type="entry name" value="NB-ARC"/>
</dbReference>
<dbReference type="Proteomes" id="UP001415857">
    <property type="component" value="Unassembled WGS sequence"/>
</dbReference>
<evidence type="ECO:0000313" key="4">
    <source>
        <dbReference type="EMBL" id="KAK9288053.1"/>
    </source>
</evidence>
<keyword evidence="5" id="KW-1185">Reference proteome</keyword>
<dbReference type="PANTHER" id="PTHR33463:SF212">
    <property type="entry name" value="AND NB-ARC DOMAINS-CONTAINING DISEASE RESISTANCE PROTEIN, PUTATIVE-RELATED"/>
    <property type="match status" value="1"/>
</dbReference>
<keyword evidence="1" id="KW-0611">Plant defense</keyword>
<dbReference type="InterPro" id="IPR027417">
    <property type="entry name" value="P-loop_NTPase"/>
</dbReference>
<dbReference type="Gene3D" id="1.10.8.430">
    <property type="entry name" value="Helical domain of apoptotic protease-activating factors"/>
    <property type="match status" value="1"/>
</dbReference>
<comment type="caution">
    <text evidence="4">The sequence shown here is derived from an EMBL/GenBank/DDBJ whole genome shotgun (WGS) entry which is preliminary data.</text>
</comment>
<evidence type="ECO:0000256" key="2">
    <source>
        <dbReference type="ARBA" id="ARBA00022840"/>
    </source>
</evidence>
<reference evidence="4 5" key="1">
    <citation type="journal article" date="2024" name="Plant J.">
        <title>Genome sequences and population genomics reveal climatic adaptation and genomic divergence between two closely related sweetgum species.</title>
        <authorList>
            <person name="Xu W.Q."/>
            <person name="Ren C.Q."/>
            <person name="Zhang X.Y."/>
            <person name="Comes H.P."/>
            <person name="Liu X.H."/>
            <person name="Li Y.G."/>
            <person name="Kettle C.J."/>
            <person name="Jalonen R."/>
            <person name="Gaisberger H."/>
            <person name="Ma Y.Z."/>
            <person name="Qiu Y.X."/>
        </authorList>
    </citation>
    <scope>NUCLEOTIDE SEQUENCE [LARGE SCALE GENOMIC DNA]</scope>
    <source>
        <strain evidence="4">Hangzhou</strain>
    </source>
</reference>
<evidence type="ECO:0000256" key="1">
    <source>
        <dbReference type="ARBA" id="ARBA00022821"/>
    </source>
</evidence>
<dbReference type="AlphaFoldDB" id="A0AAP0X6W1"/>
<evidence type="ECO:0000259" key="3">
    <source>
        <dbReference type="Pfam" id="PF00931"/>
    </source>
</evidence>
<dbReference type="Pfam" id="PF00931">
    <property type="entry name" value="NB-ARC"/>
    <property type="match status" value="1"/>
</dbReference>